<dbReference type="EMBL" id="OZ035825">
    <property type="protein sequence ID" value="CAL1601191.1"/>
    <property type="molecule type" value="Genomic_DNA"/>
</dbReference>
<reference evidence="1 2" key="1">
    <citation type="submission" date="2024-04" db="EMBL/GenBank/DDBJ databases">
        <authorList>
            <person name="Waldvogel A.-M."/>
            <person name="Schoenle A."/>
        </authorList>
    </citation>
    <scope>NUCLEOTIDE SEQUENCE [LARGE SCALE GENOMIC DNA]</scope>
</reference>
<keyword evidence="2" id="KW-1185">Reference proteome</keyword>
<dbReference type="Proteomes" id="UP001497482">
    <property type="component" value="Chromosome 3"/>
</dbReference>
<accession>A0AAV2LI61</accession>
<name>A0AAV2LI61_KNICA</name>
<sequence length="139" mass="15587">MAVDFRRRHSAAPAPVNIQGKDIERVDSYKYLGIILYGVVCWSNSITERDRKKLDKVIRKSSSVLGCSLDTMQQVGDRRVLDKLTLLLDHDCHPLMTGPLDLASSIYTCGLPCPTRLGVLQCCTRPVHVQRPLVHWSTA</sequence>
<evidence type="ECO:0000313" key="2">
    <source>
        <dbReference type="Proteomes" id="UP001497482"/>
    </source>
</evidence>
<protein>
    <submittedName>
        <fullName evidence="1">Uncharacterized protein</fullName>
    </submittedName>
</protein>
<gene>
    <name evidence="1" type="ORF">KC01_LOCUS29207</name>
</gene>
<proteinExistence type="predicted"/>
<organism evidence="1 2">
    <name type="scientific">Knipowitschia caucasica</name>
    <name type="common">Caucasian dwarf goby</name>
    <name type="synonym">Pomatoschistus caucasicus</name>
    <dbReference type="NCBI Taxonomy" id="637954"/>
    <lineage>
        <taxon>Eukaryota</taxon>
        <taxon>Metazoa</taxon>
        <taxon>Chordata</taxon>
        <taxon>Craniata</taxon>
        <taxon>Vertebrata</taxon>
        <taxon>Euteleostomi</taxon>
        <taxon>Actinopterygii</taxon>
        <taxon>Neopterygii</taxon>
        <taxon>Teleostei</taxon>
        <taxon>Neoteleostei</taxon>
        <taxon>Acanthomorphata</taxon>
        <taxon>Gobiaria</taxon>
        <taxon>Gobiiformes</taxon>
        <taxon>Gobioidei</taxon>
        <taxon>Gobiidae</taxon>
        <taxon>Gobiinae</taxon>
        <taxon>Knipowitschia</taxon>
    </lineage>
</organism>
<evidence type="ECO:0000313" key="1">
    <source>
        <dbReference type="EMBL" id="CAL1601191.1"/>
    </source>
</evidence>
<dbReference type="AlphaFoldDB" id="A0AAV2LI61"/>